<dbReference type="EMBL" id="ML208271">
    <property type="protein sequence ID" value="TFK73980.1"/>
    <property type="molecule type" value="Genomic_DNA"/>
</dbReference>
<proteinExistence type="predicted"/>
<evidence type="ECO:0000313" key="1">
    <source>
        <dbReference type="EMBL" id="TFK73980.1"/>
    </source>
</evidence>
<accession>A0ACD3B7Z9</accession>
<evidence type="ECO:0000313" key="2">
    <source>
        <dbReference type="Proteomes" id="UP000308600"/>
    </source>
</evidence>
<reference evidence="1 2" key="1">
    <citation type="journal article" date="2019" name="Nat. Ecol. Evol.">
        <title>Megaphylogeny resolves global patterns of mushroom evolution.</title>
        <authorList>
            <person name="Varga T."/>
            <person name="Krizsan K."/>
            <person name="Foldi C."/>
            <person name="Dima B."/>
            <person name="Sanchez-Garcia M."/>
            <person name="Sanchez-Ramirez S."/>
            <person name="Szollosi G.J."/>
            <person name="Szarkandi J.G."/>
            <person name="Papp V."/>
            <person name="Albert L."/>
            <person name="Andreopoulos W."/>
            <person name="Angelini C."/>
            <person name="Antonin V."/>
            <person name="Barry K.W."/>
            <person name="Bougher N.L."/>
            <person name="Buchanan P."/>
            <person name="Buyck B."/>
            <person name="Bense V."/>
            <person name="Catcheside P."/>
            <person name="Chovatia M."/>
            <person name="Cooper J."/>
            <person name="Damon W."/>
            <person name="Desjardin D."/>
            <person name="Finy P."/>
            <person name="Geml J."/>
            <person name="Haridas S."/>
            <person name="Hughes K."/>
            <person name="Justo A."/>
            <person name="Karasinski D."/>
            <person name="Kautmanova I."/>
            <person name="Kiss B."/>
            <person name="Kocsube S."/>
            <person name="Kotiranta H."/>
            <person name="LaButti K.M."/>
            <person name="Lechner B.E."/>
            <person name="Liimatainen K."/>
            <person name="Lipzen A."/>
            <person name="Lukacs Z."/>
            <person name="Mihaltcheva S."/>
            <person name="Morgado L.N."/>
            <person name="Niskanen T."/>
            <person name="Noordeloos M.E."/>
            <person name="Ohm R.A."/>
            <person name="Ortiz-Santana B."/>
            <person name="Ovrebo C."/>
            <person name="Racz N."/>
            <person name="Riley R."/>
            <person name="Savchenko A."/>
            <person name="Shiryaev A."/>
            <person name="Soop K."/>
            <person name="Spirin V."/>
            <person name="Szebenyi C."/>
            <person name="Tomsovsky M."/>
            <person name="Tulloss R.E."/>
            <person name="Uehling J."/>
            <person name="Grigoriev I.V."/>
            <person name="Vagvolgyi C."/>
            <person name="Papp T."/>
            <person name="Martin F.M."/>
            <person name="Miettinen O."/>
            <person name="Hibbett D.S."/>
            <person name="Nagy L.G."/>
        </authorList>
    </citation>
    <scope>NUCLEOTIDE SEQUENCE [LARGE SCALE GENOMIC DNA]</scope>
    <source>
        <strain evidence="1 2">NL-1719</strain>
    </source>
</reference>
<dbReference type="Proteomes" id="UP000308600">
    <property type="component" value="Unassembled WGS sequence"/>
</dbReference>
<gene>
    <name evidence="1" type="ORF">BDN72DRAFT_760556</name>
</gene>
<name>A0ACD3B7Z9_9AGAR</name>
<organism evidence="1 2">
    <name type="scientific">Pluteus cervinus</name>
    <dbReference type="NCBI Taxonomy" id="181527"/>
    <lineage>
        <taxon>Eukaryota</taxon>
        <taxon>Fungi</taxon>
        <taxon>Dikarya</taxon>
        <taxon>Basidiomycota</taxon>
        <taxon>Agaricomycotina</taxon>
        <taxon>Agaricomycetes</taxon>
        <taxon>Agaricomycetidae</taxon>
        <taxon>Agaricales</taxon>
        <taxon>Pluteineae</taxon>
        <taxon>Pluteaceae</taxon>
        <taxon>Pluteus</taxon>
    </lineage>
</organism>
<keyword evidence="2" id="KW-1185">Reference proteome</keyword>
<sequence length="366" mass="40133">MYPPSSSSASSSHPWQNHQHHLLPPNPYPQPPPPPIAHKVWTLDCKSCDTFLTNRGMKAVLLLRPNVSLYSSDALPVNCSAYTTNPDVLRPRPVCSPPPSHIPPRTCECLTQTLCCHGCGSTVGYMIVIPCTRCTSSITATNRATNGHRFVFHASEVLGTERRYILDEPGVIPFEPPAVAMSSHFGPTQPSHHHYTHPTHREQVPHPQLPTSSSDNHASPPSPHSDYLPTPPLEFADISLAATLHPPDLPSFLSENISGFSRSHIYPHVLHSYSRSSSPHIHPAYMTLRAPSADPSSVPSLPPQFISPAEQKEQPVPRKLKSGDTLFWHHLARTGEIPGVADDIRARGKPSSPVDEKLAGKVVFNR</sequence>
<protein>
    <submittedName>
        <fullName evidence="1">Uncharacterized protein</fullName>
    </submittedName>
</protein>